<keyword evidence="2" id="KW-1185">Reference proteome</keyword>
<dbReference type="AlphaFoldDB" id="A0A9N9FNF2"/>
<feature type="non-terminal residue" evidence="1">
    <location>
        <position position="208"/>
    </location>
</feature>
<sequence>MNKCNSCFRYLSPESFIYKGKTYKTCTNCLTAKAENQRKLDNDNAQPAIKTISVQSLCNYIENLISNIENNNRISFEIHIDLNDDIFSEVEPDNLKAIVRIIVDKIEEGDDYIWSTTTAPHTSVQFNNIATYYFACSQCYELEHEYKQSNRKRITRFDCHKKLTLHVDVPAMEAILKLHHDIIHEKPEDVSTPEEIKQEIRQSKFIID</sequence>
<comment type="caution">
    <text evidence="1">The sequence shown here is derived from an EMBL/GenBank/DDBJ whole genome shotgun (WGS) entry which is preliminary data.</text>
</comment>
<dbReference type="EMBL" id="CAJVPZ010004591">
    <property type="protein sequence ID" value="CAG8548696.1"/>
    <property type="molecule type" value="Genomic_DNA"/>
</dbReference>
<dbReference type="Proteomes" id="UP000789396">
    <property type="component" value="Unassembled WGS sequence"/>
</dbReference>
<reference evidence="1" key="1">
    <citation type="submission" date="2021-06" db="EMBL/GenBank/DDBJ databases">
        <authorList>
            <person name="Kallberg Y."/>
            <person name="Tangrot J."/>
            <person name="Rosling A."/>
        </authorList>
    </citation>
    <scope>NUCLEOTIDE SEQUENCE</scope>
    <source>
        <strain evidence="1">IN212</strain>
    </source>
</reference>
<name>A0A9N9FNF2_9GLOM</name>
<evidence type="ECO:0000313" key="1">
    <source>
        <dbReference type="EMBL" id="CAG8548696.1"/>
    </source>
</evidence>
<dbReference type="OrthoDB" id="2411931at2759"/>
<organism evidence="1 2">
    <name type="scientific">Racocetra fulgida</name>
    <dbReference type="NCBI Taxonomy" id="60492"/>
    <lineage>
        <taxon>Eukaryota</taxon>
        <taxon>Fungi</taxon>
        <taxon>Fungi incertae sedis</taxon>
        <taxon>Mucoromycota</taxon>
        <taxon>Glomeromycotina</taxon>
        <taxon>Glomeromycetes</taxon>
        <taxon>Diversisporales</taxon>
        <taxon>Gigasporaceae</taxon>
        <taxon>Racocetra</taxon>
    </lineage>
</organism>
<proteinExistence type="predicted"/>
<gene>
    <name evidence="1" type="ORF">RFULGI_LOCUS4551</name>
</gene>
<protein>
    <submittedName>
        <fullName evidence="1">4510_t:CDS:1</fullName>
    </submittedName>
</protein>
<evidence type="ECO:0000313" key="2">
    <source>
        <dbReference type="Proteomes" id="UP000789396"/>
    </source>
</evidence>
<accession>A0A9N9FNF2</accession>